<dbReference type="CDD" id="cd06257">
    <property type="entry name" value="DnaJ"/>
    <property type="match status" value="1"/>
</dbReference>
<dbReference type="InterPro" id="IPR011990">
    <property type="entry name" value="TPR-like_helical_dom_sf"/>
</dbReference>
<dbReference type="KEGG" id="cmos:111451999"/>
<keyword evidence="2" id="KW-1185">Reference proteome</keyword>
<name>A0A6J1G8X5_CUCMO</name>
<dbReference type="Proteomes" id="UP000504609">
    <property type="component" value="Unplaced"/>
</dbReference>
<reference evidence="3" key="1">
    <citation type="submission" date="2025-08" db="UniProtKB">
        <authorList>
            <consortium name="RefSeq"/>
        </authorList>
    </citation>
    <scope>IDENTIFICATION</scope>
    <source>
        <tissue evidence="3">Young leaves</tissue>
    </source>
</reference>
<sequence length="571" mass="63517">MAVSSPCLGLAEKKQWWLSDKQMAIRYVKDAKCLIGAGRENDVVSALNLLDAALILAPRFEQALELKARSLLCLRRYKDVVDMLQEYLPSMRTTLSRSGGDDSSSGSENSSQQFSREQAKLLASSSYSSSSSSSSLSYCSSSLLELQNHDSSFNCFFSVADLKRKIMAGLLCKRCEKESQWRYVVLGQAACHLGLLEDAMVLLQTGKRLATAASRRESTGRSEDGFSLPSFPVLPTTTTEADTTAALLSHVKLLLRRRTAALAALDAGLPSEAIRLFTKILEGRRPAPQTFLAQCFLHRSSAYRAAGRTADSIADCNRTLILDPTCIQALETRAHLFESIRCLPDCLHDLEHLKLLYNSILRDRKLPGPAWKRHNVQYREIPGKLCALTARIQKLKQRVASGEKNNVDYYGLIGLQRGCLRSDLERAHLLLCLKHTPDKATGFLDRCELGNDFDMESIRDRAKMSGLFLYRLLQKGYSSIMTTIMDEEAAEKQRKRAAAIQTQQQQQQQQSHAKAIDEIESKQEEISGSNSTHNKSVYQGVFCRDLAVVGNLLSQVGFGRPIAVKYEALSC</sequence>
<feature type="compositionally biased region" description="Low complexity" evidence="1">
    <location>
        <begin position="498"/>
        <end position="510"/>
    </location>
</feature>
<dbReference type="AlphaFoldDB" id="A0A6J1G8X5"/>
<gene>
    <name evidence="3" type="primary">LOC111451999</name>
</gene>
<dbReference type="SUPFAM" id="SSF48452">
    <property type="entry name" value="TPR-like"/>
    <property type="match status" value="1"/>
</dbReference>
<evidence type="ECO:0000313" key="2">
    <source>
        <dbReference type="Proteomes" id="UP000504609"/>
    </source>
</evidence>
<dbReference type="InterPro" id="IPR001623">
    <property type="entry name" value="DnaJ_domain"/>
</dbReference>
<dbReference type="Gene3D" id="1.25.40.10">
    <property type="entry name" value="Tetratricopeptide repeat domain"/>
    <property type="match status" value="1"/>
</dbReference>
<dbReference type="RefSeq" id="XP_022948278.1">
    <property type="nucleotide sequence ID" value="XM_023092510.1"/>
</dbReference>
<evidence type="ECO:0000256" key="1">
    <source>
        <dbReference type="SAM" id="MobiDB-lite"/>
    </source>
</evidence>
<dbReference type="GeneID" id="111451999"/>
<feature type="region of interest" description="Disordered" evidence="1">
    <location>
        <begin position="495"/>
        <end position="515"/>
    </location>
</feature>
<evidence type="ECO:0000313" key="3">
    <source>
        <dbReference type="RefSeq" id="XP_022948278.1"/>
    </source>
</evidence>
<accession>A0A6J1G8X5</accession>
<organism evidence="2 3">
    <name type="scientific">Cucurbita moschata</name>
    <name type="common">Winter crookneck squash</name>
    <name type="synonym">Cucurbita pepo var. moschata</name>
    <dbReference type="NCBI Taxonomy" id="3662"/>
    <lineage>
        <taxon>Eukaryota</taxon>
        <taxon>Viridiplantae</taxon>
        <taxon>Streptophyta</taxon>
        <taxon>Embryophyta</taxon>
        <taxon>Tracheophyta</taxon>
        <taxon>Spermatophyta</taxon>
        <taxon>Magnoliopsida</taxon>
        <taxon>eudicotyledons</taxon>
        <taxon>Gunneridae</taxon>
        <taxon>Pentapetalae</taxon>
        <taxon>rosids</taxon>
        <taxon>fabids</taxon>
        <taxon>Cucurbitales</taxon>
        <taxon>Cucurbitaceae</taxon>
        <taxon>Cucurbiteae</taxon>
        <taxon>Cucurbita</taxon>
    </lineage>
</organism>
<proteinExistence type="predicted"/>
<dbReference type="PANTHER" id="PTHR46816:SF1">
    <property type="entry name" value="TETRATRICOPEPTIDE REPEAT (TPR)-LIKE SUPERFAMILY PROTEIN"/>
    <property type="match status" value="1"/>
</dbReference>
<protein>
    <submittedName>
        <fullName evidence="3">Uncharacterized protein LOC111451999</fullName>
    </submittedName>
</protein>
<dbReference type="PANTHER" id="PTHR46816">
    <property type="entry name" value="OS01G0273500 PROTEIN"/>
    <property type="match status" value="1"/>
</dbReference>